<proteinExistence type="predicted"/>
<accession>A0A2H0WTI5</accession>
<dbReference type="GO" id="GO:0005737">
    <property type="term" value="C:cytoplasm"/>
    <property type="evidence" value="ECO:0007669"/>
    <property type="project" value="TreeGrafter"/>
</dbReference>
<dbReference type="PROSITE" id="PS51273">
    <property type="entry name" value="GATASE_TYPE_1"/>
    <property type="match status" value="1"/>
</dbReference>
<comment type="caution">
    <text evidence="8">The sequence shown here is derived from an EMBL/GenBank/DDBJ whole genome shotgun (WGS) entry which is preliminary data.</text>
</comment>
<evidence type="ECO:0000256" key="6">
    <source>
        <dbReference type="ARBA" id="ARBA00022840"/>
    </source>
</evidence>
<protein>
    <submittedName>
        <fullName evidence="8">Phosphoribosylformylglycinamidine synthase I</fullName>
    </submittedName>
</protein>
<sequence>MAKPNVIVLSGYGLNCEEETKFAFELSGSKAEIIHINDLIQKPSIFDKYQIMAVPGGFAYGDDTGSGNAYANKLKNHLWEKIENFVRKDRLVIGICNGFQILVNLGLLPAFDKNYGNRQVALLHNNSARYTVRWVDLKIENNTPWFAHIKTISLPIAHGEGRFFATSEILSKLKKKKLVAARYVKREICTYQSLPANPNGALDGIAAITDESGRILGMMPHPERAIFFTHLPHWPLLKEQYLRNKKSLPKFGPGLQIFKNAVSYFL</sequence>
<dbReference type="Gene3D" id="3.40.50.880">
    <property type="match status" value="1"/>
</dbReference>
<evidence type="ECO:0000256" key="4">
    <source>
        <dbReference type="ARBA" id="ARBA00022755"/>
    </source>
</evidence>
<dbReference type="GO" id="GO:0016787">
    <property type="term" value="F:hydrolase activity"/>
    <property type="evidence" value="ECO:0007669"/>
    <property type="project" value="UniProtKB-KW"/>
</dbReference>
<evidence type="ECO:0000256" key="3">
    <source>
        <dbReference type="ARBA" id="ARBA00022741"/>
    </source>
</evidence>
<keyword evidence="2" id="KW-0436">Ligase</keyword>
<dbReference type="AlphaFoldDB" id="A0A2H0WTI5"/>
<keyword evidence="3" id="KW-0547">Nucleotide-binding</keyword>
<evidence type="ECO:0000256" key="7">
    <source>
        <dbReference type="ARBA" id="ARBA00022962"/>
    </source>
</evidence>
<dbReference type="GO" id="GO:0006189">
    <property type="term" value="P:'de novo' IMP biosynthetic process"/>
    <property type="evidence" value="ECO:0007669"/>
    <property type="project" value="InterPro"/>
</dbReference>
<dbReference type="InterPro" id="IPR010075">
    <property type="entry name" value="PRibForGlyAmidine_synth_PurQ"/>
</dbReference>
<evidence type="ECO:0000256" key="1">
    <source>
        <dbReference type="ARBA" id="ARBA00022490"/>
    </source>
</evidence>
<dbReference type="GO" id="GO:0004642">
    <property type="term" value="F:phosphoribosylformylglycinamidine synthase activity"/>
    <property type="evidence" value="ECO:0007669"/>
    <property type="project" value="InterPro"/>
</dbReference>
<dbReference type="NCBIfam" id="TIGR01737">
    <property type="entry name" value="FGAM_synth_I"/>
    <property type="match status" value="1"/>
</dbReference>
<evidence type="ECO:0000256" key="2">
    <source>
        <dbReference type="ARBA" id="ARBA00022598"/>
    </source>
</evidence>
<keyword evidence="1" id="KW-0963">Cytoplasm</keyword>
<dbReference type="PIRSF" id="PIRSF001586">
    <property type="entry name" value="FGAM_synth_I"/>
    <property type="match status" value="1"/>
</dbReference>
<dbReference type="Proteomes" id="UP000231198">
    <property type="component" value="Unassembled WGS sequence"/>
</dbReference>
<dbReference type="EMBL" id="PEZG01000019">
    <property type="protein sequence ID" value="PIS15982.1"/>
    <property type="molecule type" value="Genomic_DNA"/>
</dbReference>
<dbReference type="PANTHER" id="PTHR10099">
    <property type="entry name" value="PHOSPHORIBOSYLFORMYLGLYCINAMIDINE SYNTHASE"/>
    <property type="match status" value="1"/>
</dbReference>
<reference evidence="9" key="1">
    <citation type="submission" date="2017-09" db="EMBL/GenBank/DDBJ databases">
        <title>Depth-based differentiation of microbial function through sediment-hosted aquifers and enrichment of novel symbionts in the deep terrestrial subsurface.</title>
        <authorList>
            <person name="Probst A.J."/>
            <person name="Ladd B."/>
            <person name="Jarett J.K."/>
            <person name="Geller-Mcgrath D.E."/>
            <person name="Sieber C.M.K."/>
            <person name="Emerson J.B."/>
            <person name="Anantharaman K."/>
            <person name="Thomas B.C."/>
            <person name="Malmstrom R."/>
            <person name="Stieglmeier M."/>
            <person name="Klingl A."/>
            <person name="Woyke T."/>
            <person name="Ryan C.M."/>
            <person name="Banfield J.F."/>
        </authorList>
    </citation>
    <scope>NUCLEOTIDE SEQUENCE [LARGE SCALE GENOMIC DNA]</scope>
</reference>
<keyword evidence="7" id="KW-0315">Glutamine amidotransferase</keyword>
<keyword evidence="6" id="KW-0067">ATP-binding</keyword>
<evidence type="ECO:0000256" key="5">
    <source>
        <dbReference type="ARBA" id="ARBA00022801"/>
    </source>
</evidence>
<gene>
    <name evidence="8" type="primary">purQ</name>
    <name evidence="8" type="ORF">COT62_00775</name>
</gene>
<keyword evidence="5" id="KW-0378">Hydrolase</keyword>
<dbReference type="SUPFAM" id="SSF52317">
    <property type="entry name" value="Class I glutamine amidotransferase-like"/>
    <property type="match status" value="1"/>
</dbReference>
<dbReference type="GO" id="GO:0005524">
    <property type="term" value="F:ATP binding"/>
    <property type="evidence" value="ECO:0007669"/>
    <property type="project" value="UniProtKB-KW"/>
</dbReference>
<dbReference type="PANTHER" id="PTHR10099:SF1">
    <property type="entry name" value="PHOSPHORIBOSYLFORMYLGLYCINAMIDINE SYNTHASE"/>
    <property type="match status" value="1"/>
</dbReference>
<keyword evidence="4" id="KW-0658">Purine biosynthesis</keyword>
<dbReference type="InterPro" id="IPR029062">
    <property type="entry name" value="Class_I_gatase-like"/>
</dbReference>
<name>A0A2H0WTI5_9BACT</name>
<organism evidence="8 9">
    <name type="scientific">Candidatus Roizmanbacteria bacterium CG09_land_8_20_14_0_10_41_9</name>
    <dbReference type="NCBI Taxonomy" id="1974850"/>
    <lineage>
        <taxon>Bacteria</taxon>
        <taxon>Candidatus Roizmaniibacteriota</taxon>
    </lineage>
</organism>
<evidence type="ECO:0000313" key="8">
    <source>
        <dbReference type="EMBL" id="PIS15982.1"/>
    </source>
</evidence>
<dbReference type="Pfam" id="PF13507">
    <property type="entry name" value="GATase_5"/>
    <property type="match status" value="1"/>
</dbReference>
<dbReference type="SMART" id="SM01211">
    <property type="entry name" value="GATase_5"/>
    <property type="match status" value="1"/>
</dbReference>
<evidence type="ECO:0000313" key="9">
    <source>
        <dbReference type="Proteomes" id="UP000231198"/>
    </source>
</evidence>